<evidence type="ECO:0000259" key="3">
    <source>
        <dbReference type="SMART" id="SM00906"/>
    </source>
</evidence>
<protein>
    <submittedName>
        <fullName evidence="4">Putative transcriptional regulatory protein</fullName>
    </submittedName>
</protein>
<feature type="region of interest" description="Disordered" evidence="2">
    <location>
        <begin position="592"/>
        <end position="611"/>
    </location>
</feature>
<keyword evidence="1" id="KW-0539">Nucleus</keyword>
<dbReference type="InterPro" id="IPR007219">
    <property type="entry name" value="XnlR_reg_dom"/>
</dbReference>
<comment type="caution">
    <text evidence="4">The sequence shown here is derived from an EMBL/GenBank/DDBJ whole genome shotgun (WGS) entry which is preliminary data.</text>
</comment>
<evidence type="ECO:0000256" key="1">
    <source>
        <dbReference type="ARBA" id="ARBA00023242"/>
    </source>
</evidence>
<dbReference type="GO" id="GO:0006351">
    <property type="term" value="P:DNA-templated transcription"/>
    <property type="evidence" value="ECO:0007669"/>
    <property type="project" value="InterPro"/>
</dbReference>
<dbReference type="InterPro" id="IPR050987">
    <property type="entry name" value="AtrR-like"/>
</dbReference>
<keyword evidence="5" id="KW-1185">Reference proteome</keyword>
<dbReference type="EMBL" id="LGSR01000020">
    <property type="protein sequence ID" value="KOS18451.1"/>
    <property type="molecule type" value="Genomic_DNA"/>
</dbReference>
<feature type="domain" description="Xylanolytic transcriptional activator regulatory" evidence="3">
    <location>
        <begin position="195"/>
        <end position="268"/>
    </location>
</feature>
<evidence type="ECO:0000256" key="2">
    <source>
        <dbReference type="SAM" id="MobiDB-lite"/>
    </source>
</evidence>
<dbReference type="GO" id="GO:0003700">
    <property type="term" value="F:DNA-binding transcription factor activity"/>
    <property type="evidence" value="ECO:0007669"/>
    <property type="project" value="InterPro"/>
</dbReference>
<dbReference type="PANTHER" id="PTHR46910:SF25">
    <property type="entry name" value="ABC-TRANSPORTER-REGULATING TRANSCRIPTION FACTOR"/>
    <property type="match status" value="1"/>
</dbReference>
<organism evidence="4 5">
    <name type="scientific">Escovopsis weberi</name>
    <dbReference type="NCBI Taxonomy" id="150374"/>
    <lineage>
        <taxon>Eukaryota</taxon>
        <taxon>Fungi</taxon>
        <taxon>Dikarya</taxon>
        <taxon>Ascomycota</taxon>
        <taxon>Pezizomycotina</taxon>
        <taxon>Sordariomycetes</taxon>
        <taxon>Hypocreomycetidae</taxon>
        <taxon>Hypocreales</taxon>
        <taxon>Hypocreaceae</taxon>
        <taxon>Escovopsis</taxon>
    </lineage>
</organism>
<feature type="region of interest" description="Disordered" evidence="2">
    <location>
        <begin position="444"/>
        <end position="484"/>
    </location>
</feature>
<dbReference type="Proteomes" id="UP000053831">
    <property type="component" value="Unassembled WGS sequence"/>
</dbReference>
<dbReference type="SMART" id="SM00906">
    <property type="entry name" value="Fungal_trans"/>
    <property type="match status" value="1"/>
</dbReference>
<accession>A0A0M8N2H8</accession>
<evidence type="ECO:0000313" key="4">
    <source>
        <dbReference type="EMBL" id="KOS18451.1"/>
    </source>
</evidence>
<gene>
    <name evidence="4" type="ORF">ESCO_000499</name>
</gene>
<dbReference type="Pfam" id="PF04082">
    <property type="entry name" value="Fungal_trans"/>
    <property type="match status" value="1"/>
</dbReference>
<dbReference type="GO" id="GO:0003677">
    <property type="term" value="F:DNA binding"/>
    <property type="evidence" value="ECO:0007669"/>
    <property type="project" value="InterPro"/>
</dbReference>
<name>A0A0M8N2H8_ESCWE</name>
<dbReference type="PANTHER" id="PTHR46910">
    <property type="entry name" value="TRANSCRIPTION FACTOR PDR1"/>
    <property type="match status" value="1"/>
</dbReference>
<dbReference type="CDD" id="cd12148">
    <property type="entry name" value="fungal_TF_MHR"/>
    <property type="match status" value="1"/>
</dbReference>
<dbReference type="STRING" id="150374.A0A0M8N2H8"/>
<dbReference type="AlphaFoldDB" id="A0A0M8N2H8"/>
<dbReference type="GO" id="GO:0008270">
    <property type="term" value="F:zinc ion binding"/>
    <property type="evidence" value="ECO:0007669"/>
    <property type="project" value="InterPro"/>
</dbReference>
<proteinExistence type="predicted"/>
<reference evidence="4 5" key="1">
    <citation type="submission" date="2015-07" db="EMBL/GenBank/DDBJ databases">
        <title>The genome of the fungus Escovopsis weberi, a specialized disease agent of ant agriculture.</title>
        <authorList>
            <person name="de Man T.J."/>
            <person name="Stajich J.E."/>
            <person name="Kubicek C.P."/>
            <person name="Chenthamara K."/>
            <person name="Atanasova L."/>
            <person name="Druzhinina I.S."/>
            <person name="Birnbaum S."/>
            <person name="Barribeau S.M."/>
            <person name="Teiling C."/>
            <person name="Suen G."/>
            <person name="Currie C."/>
            <person name="Gerardo N.M."/>
        </authorList>
    </citation>
    <scope>NUCLEOTIDE SEQUENCE [LARGE SCALE GENOMIC DNA]</scope>
</reference>
<sequence length="611" mass="67761">MMCSLVTNQSGESRYTGSSSGFSIFSPKGIEWINSKTGDDSFRLMISHVSEDDHKWTNWKPEVFSHLFQRPIFRPLPPKEDALSLLSDYFTNFNCIIPLFYQPTFMHLVDRQYSPDPYPGTGWWASLNVALALAYRLRVMSGLDPAEEDEKGWDHLKNAMACFSELTMRSTDLLSVQALVGMALFLQGTPNPQPAYMLIASALRLAHSIGLHKKSTGFNLNPIEIEQRRRVFWIAYMLDKDVSLRSGQPPVQDDNDMSVEFPNFEDDDNGFIPLADGKGKMCYFKLLCEFSVIQGNVYQRMYSAKASRQSDGELLNTIGELDQQLEEWKDSIPIDFRPEHPIRASHTPLILNVVMLHFAYYNCLITVHRMSVQHGMWTSRLADYAAKGLNNPLDPEAKSDVKLMNLVVTFLSMLGHEAEQGGVHRMLGVCSEFCRVADSVIEKAESDNPSRRKRKNPDAQTSLKPAPTSPQPRPPEHLSPASAWASPYAPIGSSLAGSSSQAGSSPSLESMTFAHDHRAQSHETDFLGHFGLGMDGGGAAAAAGGMQPETPFGGSGIPQQPLVPPDLFALQMSLDWNWAEMSGGAYPSVENGNLDFSDPSLLHGSPRHQAR</sequence>
<evidence type="ECO:0000313" key="5">
    <source>
        <dbReference type="Proteomes" id="UP000053831"/>
    </source>
</evidence>
<dbReference type="OrthoDB" id="2123952at2759"/>